<evidence type="ECO:0000313" key="6">
    <source>
        <dbReference type="EMBL" id="RTR16567.1"/>
    </source>
</evidence>
<feature type="domain" description="Polysaccharide export protein N-terminal" evidence="4">
    <location>
        <begin position="87"/>
        <end position="160"/>
    </location>
</feature>
<keyword evidence="1 3" id="KW-0732">Signal</keyword>
<dbReference type="Pfam" id="PF10531">
    <property type="entry name" value="SLBB"/>
    <property type="match status" value="4"/>
</dbReference>
<evidence type="ECO:0000259" key="5">
    <source>
        <dbReference type="Pfam" id="PF10531"/>
    </source>
</evidence>
<evidence type="ECO:0000313" key="7">
    <source>
        <dbReference type="Proteomes" id="UP000277007"/>
    </source>
</evidence>
<reference evidence="6 7" key="1">
    <citation type="submission" date="2018-12" db="EMBL/GenBank/DDBJ databases">
        <authorList>
            <person name="Yang Y."/>
        </authorList>
    </citation>
    <scope>NUCLEOTIDE SEQUENCE [LARGE SCALE GENOMIC DNA]</scope>
    <source>
        <strain evidence="6 7">L-25-5w-1</strain>
    </source>
</reference>
<feature type="domain" description="Soluble ligand binding" evidence="5">
    <location>
        <begin position="170"/>
        <end position="216"/>
    </location>
</feature>
<feature type="region of interest" description="Disordered" evidence="2">
    <location>
        <begin position="655"/>
        <end position="692"/>
    </location>
</feature>
<dbReference type="Pfam" id="PF02563">
    <property type="entry name" value="Poly_export"/>
    <property type="match status" value="1"/>
</dbReference>
<dbReference type="InterPro" id="IPR049712">
    <property type="entry name" value="Poly_export"/>
</dbReference>
<feature type="domain" description="Soluble ligand binding" evidence="5">
    <location>
        <begin position="703"/>
        <end position="741"/>
    </location>
</feature>
<dbReference type="EMBL" id="RXMA01000024">
    <property type="protein sequence ID" value="RTR16567.1"/>
    <property type="molecule type" value="Genomic_DNA"/>
</dbReference>
<sequence length="1025" mass="107615">MFAAARRIFARSVSTALFLWAFAVLAAEPSRTPPVALTLAAVPSAAVPSDASPLEAAFSSRAGEPLRQFGYDLFTASADTRAPVGAVQADYLLNSGDELLVTLRGQTSFSKRFVIDRNGLLVVDDLRPVAAVGLTLAALRDELSATVAATLPNTDVFVSLADVRRIGVLVTGAVARPGRHEVSAFSTALDALTAAGGVARTGSLRRIRLFRNGGPENGRPIDLYGLHLHGWADPDGAERRLRDGDRLFVPPLGAVVGVAGPVRRPGVYELADPATRVSAADLRHLAGGLLRPGAHRATRLGIGLAGEETAEEIGDANARLFGDGDLLLLAPQREDRRNEVRLEGHVHRPGPRGLAQTRSLAALVTRADLRPDPYLPFAVLATVDPATGARTLHPIHLAAALAGRDNRRLNDGDTLYIMGADHVDFLTSEAVLTLLRGDRNPPPDACQGLVVLARALTAAPDGPLASGQQARAAAGLTGSRKPCPPLFDAVPDLLTFALQRSVLLLGGVPRPGFFPTTERATRQSVAALARAAGGGGQTVRWEASSVPGDGPDSPDGVGSGGAVFDSVQPYYELVGHVRRPGSRPLPDGTTLRGALGNGDAFKRDVYPLMGVIERFDWRTLTRSLIPFSPQAVATGRGNRVLMTGDRVHLFAASRLRPAPTSGPEAASLPAKPPRAATKPGTDADTGDDAPDPAIADLIAERTVQLRGAVRQPGGYPVADATPLSALLAVAGGLSGDADPQAVEWTSASGARTALDLGRTADAARAIGPGDAVRVNPRAQALEARAVVIQGAVQRPGSYDIGRGETLSSLIARAGGLTDDAYPAGAVFTRESERRREKEQFLQQARELERGLTLEIEKGEPVKAENVALARQLASQLRGAEPIGRIVVEADPATLRRRPELDPLLEPDDRITIPKRPLTVAVAGEVLHPTAAQFVSGKSADHYIGEAGGTTRNADTDRSFLILPDGRAQPLVTSPWTHRITAIPPGATLVVPRDPKPFDGLEFTKSIGSILGQLAITAASVSVIAR</sequence>
<comment type="caution">
    <text evidence="6">The sequence shown here is derived from an EMBL/GenBank/DDBJ whole genome shotgun (WGS) entry which is preliminary data.</text>
</comment>
<feature type="domain" description="Soluble ligand binding" evidence="5">
    <location>
        <begin position="788"/>
        <end position="823"/>
    </location>
</feature>
<dbReference type="AlphaFoldDB" id="A0A431VCL1"/>
<evidence type="ECO:0000256" key="2">
    <source>
        <dbReference type="SAM" id="MobiDB-lite"/>
    </source>
</evidence>
<accession>A0A431VCL1</accession>
<feature type="chain" id="PRO_5019203352" evidence="3">
    <location>
        <begin position="27"/>
        <end position="1025"/>
    </location>
</feature>
<organism evidence="6 7">
    <name type="scientific">Azospirillum griseum</name>
    <dbReference type="NCBI Taxonomy" id="2496639"/>
    <lineage>
        <taxon>Bacteria</taxon>
        <taxon>Pseudomonadati</taxon>
        <taxon>Pseudomonadota</taxon>
        <taxon>Alphaproteobacteria</taxon>
        <taxon>Rhodospirillales</taxon>
        <taxon>Azospirillaceae</taxon>
        <taxon>Azospirillum</taxon>
    </lineage>
</organism>
<keyword evidence="6" id="KW-0813">Transport</keyword>
<dbReference type="GO" id="GO:0015159">
    <property type="term" value="F:polysaccharide transmembrane transporter activity"/>
    <property type="evidence" value="ECO:0007669"/>
    <property type="project" value="InterPro"/>
</dbReference>
<dbReference type="Proteomes" id="UP000277007">
    <property type="component" value="Unassembled WGS sequence"/>
</dbReference>
<evidence type="ECO:0000256" key="1">
    <source>
        <dbReference type="ARBA" id="ARBA00022729"/>
    </source>
</evidence>
<dbReference type="InterPro" id="IPR019554">
    <property type="entry name" value="Soluble_ligand-bd"/>
</dbReference>
<name>A0A431VCL1_9PROT</name>
<keyword evidence="6" id="KW-0762">Sugar transport</keyword>
<dbReference type="Gene3D" id="3.10.560.10">
    <property type="entry name" value="Outer membrane lipoprotein wza domain like"/>
    <property type="match status" value="5"/>
</dbReference>
<dbReference type="Gene3D" id="3.30.1950.10">
    <property type="entry name" value="wza like domain"/>
    <property type="match status" value="1"/>
</dbReference>
<evidence type="ECO:0000259" key="4">
    <source>
        <dbReference type="Pfam" id="PF02563"/>
    </source>
</evidence>
<dbReference type="InterPro" id="IPR003715">
    <property type="entry name" value="Poly_export_N"/>
</dbReference>
<keyword evidence="7" id="KW-1185">Reference proteome</keyword>
<dbReference type="OrthoDB" id="9808948at2"/>
<dbReference type="PANTHER" id="PTHR33619:SF3">
    <property type="entry name" value="POLYSACCHARIDE EXPORT PROTEIN GFCE-RELATED"/>
    <property type="match status" value="1"/>
</dbReference>
<protein>
    <submittedName>
        <fullName evidence="6">Sugar transporter</fullName>
    </submittedName>
</protein>
<feature type="domain" description="Soluble ligand binding" evidence="5">
    <location>
        <begin position="573"/>
        <end position="595"/>
    </location>
</feature>
<feature type="signal peptide" evidence="3">
    <location>
        <begin position="1"/>
        <end position="26"/>
    </location>
</feature>
<dbReference type="PANTHER" id="PTHR33619">
    <property type="entry name" value="POLYSACCHARIDE EXPORT PROTEIN GFCE-RELATED"/>
    <property type="match status" value="1"/>
</dbReference>
<gene>
    <name evidence="6" type="ORF">EJ903_20240</name>
</gene>
<evidence type="ECO:0000256" key="3">
    <source>
        <dbReference type="SAM" id="SignalP"/>
    </source>
</evidence>
<proteinExistence type="predicted"/>